<comment type="caution">
    <text evidence="1">The sequence shown here is derived from an EMBL/GenBank/DDBJ whole genome shotgun (WGS) entry which is preliminary data.</text>
</comment>
<protein>
    <recommendedName>
        <fullName evidence="3">EcsC family protein</fullName>
    </recommendedName>
</protein>
<dbReference type="Pfam" id="PF12787">
    <property type="entry name" value="EcsC"/>
    <property type="match status" value="1"/>
</dbReference>
<dbReference type="EMBL" id="AWVI01000039">
    <property type="protein sequence ID" value="ERK45672.1"/>
    <property type="molecule type" value="Genomic_DNA"/>
</dbReference>
<proteinExistence type="predicted"/>
<dbReference type="Proteomes" id="UP000016658">
    <property type="component" value="Unassembled WGS sequence"/>
</dbReference>
<gene>
    <name evidence="1" type="ORF">HMPREF0367_00772</name>
</gene>
<evidence type="ECO:0000313" key="1">
    <source>
        <dbReference type="EMBL" id="ERK45672.1"/>
    </source>
</evidence>
<dbReference type="OrthoDB" id="1425703at2"/>
<reference evidence="1 2" key="1">
    <citation type="submission" date="2013-06" db="EMBL/GenBank/DDBJ databases">
        <authorList>
            <person name="Weinstock G."/>
            <person name="Sodergren E."/>
            <person name="Lobos E.A."/>
            <person name="Fulton L."/>
            <person name="Fulton R."/>
            <person name="Courtney L."/>
            <person name="Fronick C."/>
            <person name="O'Laughlin M."/>
            <person name="Godfrey J."/>
            <person name="Wilson R.M."/>
            <person name="Miner T."/>
            <person name="Farmer C."/>
            <person name="Delehaunty K."/>
            <person name="Cordes M."/>
            <person name="Minx P."/>
            <person name="Tomlinson C."/>
            <person name="Chen J."/>
            <person name="Wollam A."/>
            <person name="Pepin K.H."/>
            <person name="Bhonagiri V."/>
            <person name="Zhang X."/>
            <person name="Warren W."/>
            <person name="Mitreva M."/>
            <person name="Mardis E.R."/>
            <person name="Wilson R.K."/>
        </authorList>
    </citation>
    <scope>NUCLEOTIDE SEQUENCE [LARGE SCALE GENOMIC DNA]</scope>
    <source>
        <strain evidence="1 2">ATCC 27803</strain>
    </source>
</reference>
<organism evidence="1 2">
    <name type="scientific">Faecalitalea cylindroides ATCC 27803</name>
    <dbReference type="NCBI Taxonomy" id="649755"/>
    <lineage>
        <taxon>Bacteria</taxon>
        <taxon>Bacillati</taxon>
        <taxon>Bacillota</taxon>
        <taxon>Erysipelotrichia</taxon>
        <taxon>Erysipelotrichales</taxon>
        <taxon>Erysipelotrichaceae</taxon>
        <taxon>Faecalitalea</taxon>
    </lineage>
</organism>
<dbReference type="PATRIC" id="fig|649755.3.peg.709"/>
<dbReference type="HOGENOM" id="CLU_087895_1_0_9"/>
<dbReference type="RefSeq" id="WP_051335197.1">
    <property type="nucleotide sequence ID" value="NZ_KI271016.1"/>
</dbReference>
<evidence type="ECO:0008006" key="3">
    <source>
        <dbReference type="Google" id="ProtNLM"/>
    </source>
</evidence>
<dbReference type="InterPro" id="IPR024787">
    <property type="entry name" value="EcsC"/>
</dbReference>
<dbReference type="AlphaFoldDB" id="U2R4R7"/>
<name>U2R4R7_9FIRM</name>
<evidence type="ECO:0000313" key="2">
    <source>
        <dbReference type="Proteomes" id="UP000016658"/>
    </source>
</evidence>
<accession>U2R4R7</accession>
<sequence>MDFIKAIQGIKLPEISQEDMMKVLDTCYQQAINGIPGSKTCEQLAEEYTNRYDSLENAARQFISWQVAKCGTSGFLTGLGGLITLPVAIPANIASVLYVQMRMIGTLAIMGGYNLNDDEVQTLVYMCLVESSIADICKQTGIRVANQITVSMLKKLPGTVLTKINQKVGFRLVTKFGQKGAVNLVKMVPLAGGLVGGGIDIFETNQIADRSYKLFIEKKID</sequence>